<dbReference type="PANTHER" id="PTHR24148:SF73">
    <property type="entry name" value="HET DOMAIN PROTEIN (AFU_ORTHOLOGUE AFUA_8G01020)"/>
    <property type="match status" value="1"/>
</dbReference>
<evidence type="ECO:0000313" key="3">
    <source>
        <dbReference type="EMBL" id="KAK0314987.1"/>
    </source>
</evidence>
<proteinExistence type="predicted"/>
<evidence type="ECO:0000313" key="4">
    <source>
        <dbReference type="EMBL" id="KAK0952845.1"/>
    </source>
</evidence>
<reference evidence="3" key="1">
    <citation type="submission" date="2021-12" db="EMBL/GenBank/DDBJ databases">
        <title>Black yeast isolated from Biological Soil Crust.</title>
        <authorList>
            <person name="Kurbessoian T."/>
        </authorList>
    </citation>
    <scope>NUCLEOTIDE SEQUENCE</scope>
    <source>
        <strain evidence="3">CCFEE 5208</strain>
    </source>
</reference>
<evidence type="ECO:0000256" key="1">
    <source>
        <dbReference type="SAM" id="MobiDB-lite"/>
    </source>
</evidence>
<dbReference type="EMBL" id="JAUJLE010000585">
    <property type="protein sequence ID" value="KAK0952845.1"/>
    <property type="molecule type" value="Genomic_DNA"/>
</dbReference>
<feature type="compositionally biased region" description="Basic and acidic residues" evidence="1">
    <location>
        <begin position="526"/>
        <end position="550"/>
    </location>
</feature>
<dbReference type="InterPro" id="IPR052895">
    <property type="entry name" value="HetReg/Transcr_Mod"/>
</dbReference>
<dbReference type="AlphaFoldDB" id="A0AAN6H1H9"/>
<protein>
    <recommendedName>
        <fullName evidence="2">Heterokaryon incompatibility domain-containing protein</fullName>
    </recommendedName>
</protein>
<keyword evidence="5" id="KW-1185">Reference proteome</keyword>
<dbReference type="Pfam" id="PF06985">
    <property type="entry name" value="HET"/>
    <property type="match status" value="1"/>
</dbReference>
<dbReference type="Proteomes" id="UP001175353">
    <property type="component" value="Unassembled WGS sequence"/>
</dbReference>
<dbReference type="InterPro" id="IPR010730">
    <property type="entry name" value="HET"/>
</dbReference>
<accession>A0AAN6H1H9</accession>
<reference evidence="4" key="2">
    <citation type="submission" date="2023-06" db="EMBL/GenBank/DDBJ databases">
        <title>Black Yeasts Isolated from many extreme environments.</title>
        <authorList>
            <person name="Coleine C."/>
            <person name="Stajich J.E."/>
            <person name="Selbmann L."/>
        </authorList>
    </citation>
    <scope>NUCLEOTIDE SEQUENCE</scope>
    <source>
        <strain evidence="4">CCFEE 5200</strain>
    </source>
</reference>
<name>A0AAN6H1H9_9PEZI</name>
<gene>
    <name evidence="3" type="ORF">LTR82_012768</name>
    <name evidence="4" type="ORF">LTR91_024163</name>
</gene>
<dbReference type="Proteomes" id="UP001168146">
    <property type="component" value="Unassembled WGS sequence"/>
</dbReference>
<feature type="domain" description="Heterokaryon incompatibility" evidence="2">
    <location>
        <begin position="46"/>
        <end position="179"/>
    </location>
</feature>
<evidence type="ECO:0000259" key="2">
    <source>
        <dbReference type="Pfam" id="PF06985"/>
    </source>
</evidence>
<comment type="caution">
    <text evidence="4">The sequence shown here is derived from an EMBL/GenBank/DDBJ whole genome shotgun (WGS) entry which is preliminary data.</text>
</comment>
<dbReference type="EMBL" id="JASUXU010000053">
    <property type="protein sequence ID" value="KAK0314987.1"/>
    <property type="molecule type" value="Genomic_DNA"/>
</dbReference>
<evidence type="ECO:0000313" key="5">
    <source>
        <dbReference type="Proteomes" id="UP001175353"/>
    </source>
</evidence>
<feature type="region of interest" description="Disordered" evidence="1">
    <location>
        <begin position="523"/>
        <end position="556"/>
    </location>
</feature>
<organism evidence="4 5">
    <name type="scientific">Friedmanniomyces endolithicus</name>
    <dbReference type="NCBI Taxonomy" id="329885"/>
    <lineage>
        <taxon>Eukaryota</taxon>
        <taxon>Fungi</taxon>
        <taxon>Dikarya</taxon>
        <taxon>Ascomycota</taxon>
        <taxon>Pezizomycotina</taxon>
        <taxon>Dothideomycetes</taxon>
        <taxon>Dothideomycetidae</taxon>
        <taxon>Mycosphaerellales</taxon>
        <taxon>Teratosphaeriaceae</taxon>
        <taxon>Friedmanniomyces</taxon>
    </lineage>
</organism>
<sequence>MGFATLYTQLDTNKRQTRLVRVAEGSQAGRIELELAAHSLGNDLEYKALSYCWTTAEPDHHISVNGQPFMVRPSLYTWLEHMPTDRGHGWVFVDALCINQDDVAEKSSQVVLMGDVYCYASEDIIKLNDRLSTIIEESDRTVPVRQFIIDVAHDKFTFTEMLHALANSPCWDRLWVIQELLLADKLTFRFQALCITWRDLATLLKASYMNRDANDLNPLVSLMTIGIWDDSGAPTLRGAKILAILELKRDFQHRARRRAMPFNIAMSICAAQKCVRVHDKLYGLLGLGSIKIDVDYDLPISRMHACALIEMTMNRPRYHDLDGSVSLDDFRPYGAEAAVCAQAFQESLGLWTIMLASGKVAERFDDSIRHTGLRNVKDGMCGTHSRLIVEAAGFFVHSSRALHLGVDWSRKLLGLGKRKLTGKYAYVEEEFMLALERKYSGVTEIAAISEMLTRLASLSKAETDELVQRIVCFPTRRERDELVRLFKRTVRKLHQRPGLSPDEHVSRRVLLASLSKGLQDDEEALDEHLGEEIEQEIENRRDQQREKDLTDFAQMT</sequence>
<dbReference type="PANTHER" id="PTHR24148">
    <property type="entry name" value="ANKYRIN REPEAT DOMAIN-CONTAINING PROTEIN 39 HOMOLOG-RELATED"/>
    <property type="match status" value="1"/>
</dbReference>